<evidence type="ECO:0008006" key="4">
    <source>
        <dbReference type="Google" id="ProtNLM"/>
    </source>
</evidence>
<evidence type="ECO:0000313" key="3">
    <source>
        <dbReference type="Proteomes" id="UP000184036"/>
    </source>
</evidence>
<dbReference type="AlphaFoldDB" id="A0A1M5JQH4"/>
<sequence length="42" mass="4684">MDVQEVIAYILLGVSLAFLVKKFFFKKKKSGKDCGTDDCGCH</sequence>
<evidence type="ECO:0000256" key="1">
    <source>
        <dbReference type="SAM" id="Phobius"/>
    </source>
</evidence>
<protein>
    <recommendedName>
        <fullName evidence="4">Virus attachment protein p12 family protein</fullName>
    </recommendedName>
</protein>
<evidence type="ECO:0000313" key="2">
    <source>
        <dbReference type="EMBL" id="SHG42801.1"/>
    </source>
</evidence>
<feature type="transmembrane region" description="Helical" evidence="1">
    <location>
        <begin position="6"/>
        <end position="24"/>
    </location>
</feature>
<dbReference type="Proteomes" id="UP000184036">
    <property type="component" value="Unassembled WGS sequence"/>
</dbReference>
<keyword evidence="1" id="KW-0812">Transmembrane</keyword>
<keyword evidence="3" id="KW-1185">Reference proteome</keyword>
<reference evidence="3" key="1">
    <citation type="submission" date="2016-11" db="EMBL/GenBank/DDBJ databases">
        <authorList>
            <person name="Varghese N."/>
            <person name="Submissions S."/>
        </authorList>
    </citation>
    <scope>NUCLEOTIDE SEQUENCE [LARGE SCALE GENOMIC DNA]</scope>
    <source>
        <strain evidence="3">DSM 19741</strain>
    </source>
</reference>
<name>A0A1M5JQH4_9FLAO</name>
<gene>
    <name evidence="2" type="ORF">SAMN05444396_11216</name>
</gene>
<accession>A0A1M5JQH4</accession>
<keyword evidence="1" id="KW-1133">Transmembrane helix</keyword>
<proteinExistence type="predicted"/>
<keyword evidence="1" id="KW-0472">Membrane</keyword>
<organism evidence="2 3">
    <name type="scientific">Flavobacterium segetis</name>
    <dbReference type="NCBI Taxonomy" id="271157"/>
    <lineage>
        <taxon>Bacteria</taxon>
        <taxon>Pseudomonadati</taxon>
        <taxon>Bacteroidota</taxon>
        <taxon>Flavobacteriia</taxon>
        <taxon>Flavobacteriales</taxon>
        <taxon>Flavobacteriaceae</taxon>
        <taxon>Flavobacterium</taxon>
    </lineage>
</organism>
<dbReference type="RefSeq" id="WP_143151780.1">
    <property type="nucleotide sequence ID" value="NZ_FQWE01000012.1"/>
</dbReference>
<dbReference type="EMBL" id="FQWE01000012">
    <property type="protein sequence ID" value="SHG42801.1"/>
    <property type="molecule type" value="Genomic_DNA"/>
</dbReference>